<reference evidence="2 3" key="1">
    <citation type="submission" date="2024-01" db="EMBL/GenBank/DDBJ databases">
        <title>The genomes of 5 underutilized Papilionoideae crops provide insights into root nodulation and disease resistance.</title>
        <authorList>
            <person name="Yuan L."/>
        </authorList>
    </citation>
    <scope>NUCLEOTIDE SEQUENCE [LARGE SCALE GENOMIC DNA]</scope>
    <source>
        <strain evidence="2">LY-2023</strain>
        <tissue evidence="2">Leaf</tissue>
    </source>
</reference>
<dbReference type="Pfam" id="PF26130">
    <property type="entry name" value="PB1-like"/>
    <property type="match status" value="1"/>
</dbReference>
<proteinExistence type="predicted"/>
<evidence type="ECO:0000313" key="2">
    <source>
        <dbReference type="EMBL" id="KAK7318369.1"/>
    </source>
</evidence>
<protein>
    <recommendedName>
        <fullName evidence="1">PB1-like domain-containing protein</fullName>
    </recommendedName>
</protein>
<accession>A0AAN9KM98</accession>
<evidence type="ECO:0000313" key="3">
    <source>
        <dbReference type="Proteomes" id="UP001359559"/>
    </source>
</evidence>
<sequence length="146" mass="16559">MSKFCVEVHHGGKFEKSPKLHYVGGETCIWDCDDSAWNYEKCLDNLKELGYYEIDSMWYKIGGRDLHVGLKELKDDDGTTEMAKVSKCMGKVSLYVSHPISQPEVLDTVPLVEGGQEDEAKTIVGERAKEVAIQKQKRRKTVHNPK</sequence>
<gene>
    <name evidence="2" type="ORF">RJT34_03068</name>
</gene>
<dbReference type="AlphaFoldDB" id="A0AAN9KM98"/>
<name>A0AAN9KM98_CLITE</name>
<dbReference type="InterPro" id="IPR058594">
    <property type="entry name" value="PB1-like_dom_pln"/>
</dbReference>
<evidence type="ECO:0000259" key="1">
    <source>
        <dbReference type="Pfam" id="PF26130"/>
    </source>
</evidence>
<dbReference type="Proteomes" id="UP001359559">
    <property type="component" value="Unassembled WGS sequence"/>
</dbReference>
<dbReference type="EMBL" id="JAYKXN010000001">
    <property type="protein sequence ID" value="KAK7318369.1"/>
    <property type="molecule type" value="Genomic_DNA"/>
</dbReference>
<keyword evidence="3" id="KW-1185">Reference proteome</keyword>
<organism evidence="2 3">
    <name type="scientific">Clitoria ternatea</name>
    <name type="common">Butterfly pea</name>
    <dbReference type="NCBI Taxonomy" id="43366"/>
    <lineage>
        <taxon>Eukaryota</taxon>
        <taxon>Viridiplantae</taxon>
        <taxon>Streptophyta</taxon>
        <taxon>Embryophyta</taxon>
        <taxon>Tracheophyta</taxon>
        <taxon>Spermatophyta</taxon>
        <taxon>Magnoliopsida</taxon>
        <taxon>eudicotyledons</taxon>
        <taxon>Gunneridae</taxon>
        <taxon>Pentapetalae</taxon>
        <taxon>rosids</taxon>
        <taxon>fabids</taxon>
        <taxon>Fabales</taxon>
        <taxon>Fabaceae</taxon>
        <taxon>Papilionoideae</taxon>
        <taxon>50 kb inversion clade</taxon>
        <taxon>NPAAA clade</taxon>
        <taxon>indigoferoid/millettioid clade</taxon>
        <taxon>Phaseoleae</taxon>
        <taxon>Clitoria</taxon>
    </lineage>
</organism>
<feature type="domain" description="PB1-like" evidence="1">
    <location>
        <begin position="4"/>
        <end position="98"/>
    </location>
</feature>
<comment type="caution">
    <text evidence="2">The sequence shown here is derived from an EMBL/GenBank/DDBJ whole genome shotgun (WGS) entry which is preliminary data.</text>
</comment>